<protein>
    <submittedName>
        <fullName evidence="1">Uncharacterized protein</fullName>
    </submittedName>
</protein>
<reference evidence="2" key="1">
    <citation type="submission" date="2014-08" db="EMBL/GenBank/DDBJ databases">
        <authorList>
            <person name="Mandeville R."/>
        </authorList>
    </citation>
    <scope>NUCLEOTIDE SEQUENCE [LARGE SCALE GENOMIC DNA]</scope>
</reference>
<organism evidence="1 2">
    <name type="scientific">Salmonella phage BP12C</name>
    <dbReference type="NCBI Taxonomy" id="1543203"/>
    <lineage>
        <taxon>Viruses</taxon>
        <taxon>Duplodnaviria</taxon>
        <taxon>Heunggongvirae</taxon>
        <taxon>Uroviricota</taxon>
        <taxon>Caudoviricetes</taxon>
        <taxon>Casjensviridae</taxon>
        <taxon>Chivirus</taxon>
        <taxon>Chivirus BP12C</taxon>
        <taxon>Salmonella virus BP12C</taxon>
    </lineage>
</organism>
<dbReference type="GeneID" id="29124894"/>
<dbReference type="RefSeq" id="YP_009300884.1">
    <property type="nucleotide sequence ID" value="NC_031228.1"/>
</dbReference>
<sequence length="207" mass="24323">MRTISLYTFNELSDVAKAKAIENYREYKSGDQFDFSEYKESLREFCDDLCVEVRDWSYGLGGCDVRYEINHSSDVEDLSGVRAYKWIINNVNAFNMRRRVYREYREVNNHGFKQKASFVKWVSGVFNASDDCPYTGVCCDESLLKPFRDFLKKPDDRTIAELIREAIDGYCSDMLEDLEFRESDEYLRDDLENGDTPEFFENGAIYN</sequence>
<evidence type="ECO:0000313" key="2">
    <source>
        <dbReference type="Proteomes" id="UP000203971"/>
    </source>
</evidence>
<accession>A0A140XFW4</accession>
<evidence type="ECO:0000313" key="1">
    <source>
        <dbReference type="EMBL" id="AIT13734.1"/>
    </source>
</evidence>
<name>A0A140XFW4_9CAUD</name>
<keyword evidence="2" id="KW-1185">Reference proteome</keyword>
<dbReference type="KEGG" id="vg:29124894"/>
<proteinExistence type="predicted"/>
<dbReference type="EMBL" id="KM366098">
    <property type="protein sequence ID" value="AIT13734.1"/>
    <property type="molecule type" value="Genomic_DNA"/>
</dbReference>
<dbReference type="Proteomes" id="UP000203971">
    <property type="component" value="Segment"/>
</dbReference>
<gene>
    <name evidence="1" type="ORF">BP12C_09</name>
</gene>
<dbReference type="OrthoDB" id="14352at10239"/>